<keyword evidence="8 11" id="KW-0378">Hydrolase</keyword>
<dbReference type="InterPro" id="IPR029058">
    <property type="entry name" value="AB_hydrolase_fold"/>
</dbReference>
<evidence type="ECO:0000256" key="3">
    <source>
        <dbReference type="ARBA" id="ARBA00010088"/>
    </source>
</evidence>
<evidence type="ECO:0000259" key="10">
    <source>
        <dbReference type="Pfam" id="PF00561"/>
    </source>
</evidence>
<dbReference type="GO" id="GO:0004177">
    <property type="term" value="F:aminopeptidase activity"/>
    <property type="evidence" value="ECO:0007669"/>
    <property type="project" value="UniProtKB-KW"/>
</dbReference>
<dbReference type="InterPro" id="IPR005944">
    <property type="entry name" value="Pro_iminopeptidase"/>
</dbReference>
<dbReference type="RefSeq" id="WP_228353818.1">
    <property type="nucleotide sequence ID" value="NZ_JACEGA010000001.1"/>
</dbReference>
<evidence type="ECO:0000256" key="8">
    <source>
        <dbReference type="ARBA" id="ARBA00022801"/>
    </source>
</evidence>
<dbReference type="PANTHER" id="PTHR43722">
    <property type="entry name" value="PROLINE IMINOPEPTIDASE"/>
    <property type="match status" value="1"/>
</dbReference>
<sequence length="322" mass="36090">MNKIRKAIISSNEVSELKTYTLGGYSQKVLIEGKKKTNPIVIFLHGGPGAPIPFCEGCRGMFPELTGKVTMVYWDQLGCGINNHKIDDTFTVESFVKMTIDLIKNIRNDFKACTVNIFAVSWGSILAAKVAEAEPKLLHKVMVYGQVLKQLTFNDEVFEVLKNSSMPLKNKKRLTALKQSSERTLKELRMVMRWIGKYTEGYQAKDTEKSPIGAIIRGILTSPDYSLKDFIAIFANGYLKNTSLLYEVMNMDLSDTLKGIEIPYLILQGDTDIVTSTQMISRFVENAGNRNLSCIKVERSGHMPGSKGMESIINTGFEFLKK</sequence>
<dbReference type="GO" id="GO:0006508">
    <property type="term" value="P:proteolysis"/>
    <property type="evidence" value="ECO:0007669"/>
    <property type="project" value="UniProtKB-KW"/>
</dbReference>
<dbReference type="EMBL" id="JACEGA010000001">
    <property type="protein sequence ID" value="MBB2184227.1"/>
    <property type="molecule type" value="Genomic_DNA"/>
</dbReference>
<accession>A0A839K4E9</accession>
<keyword evidence="6" id="KW-0963">Cytoplasm</keyword>
<dbReference type="EC" id="3.4.11.5" evidence="4"/>
<dbReference type="InterPro" id="IPR002410">
    <property type="entry name" value="Peptidase_S33"/>
</dbReference>
<keyword evidence="7" id="KW-0645">Protease</keyword>
<dbReference type="Gene3D" id="3.40.50.1820">
    <property type="entry name" value="alpha/beta hydrolase"/>
    <property type="match status" value="1"/>
</dbReference>
<dbReference type="PANTHER" id="PTHR43722:SF1">
    <property type="entry name" value="PROLINE IMINOPEPTIDASE"/>
    <property type="match status" value="1"/>
</dbReference>
<evidence type="ECO:0000256" key="7">
    <source>
        <dbReference type="ARBA" id="ARBA00022670"/>
    </source>
</evidence>
<proteinExistence type="inferred from homology"/>
<comment type="catalytic activity">
    <reaction evidence="1">
        <text>Release of N-terminal proline from a peptide.</text>
        <dbReference type="EC" id="3.4.11.5"/>
    </reaction>
</comment>
<dbReference type="AlphaFoldDB" id="A0A839K4E9"/>
<evidence type="ECO:0000256" key="2">
    <source>
        <dbReference type="ARBA" id="ARBA00004496"/>
    </source>
</evidence>
<comment type="similarity">
    <text evidence="3">Belongs to the peptidase S33 family.</text>
</comment>
<protein>
    <recommendedName>
        <fullName evidence="4">prolyl aminopeptidase</fullName>
        <ecNumber evidence="4">3.4.11.5</ecNumber>
    </recommendedName>
    <alternativeName>
        <fullName evidence="9">Prolyl aminopeptidase</fullName>
    </alternativeName>
</protein>
<reference evidence="11 12" key="1">
    <citation type="submission" date="2020-07" db="EMBL/GenBank/DDBJ databases">
        <title>Characterization and genome sequencing of isolate MD1, a novel member within the family Lachnospiraceae.</title>
        <authorList>
            <person name="Rettenmaier R."/>
            <person name="Di Bello L."/>
            <person name="Zinser C."/>
            <person name="Scheitz K."/>
            <person name="Liebl W."/>
            <person name="Zverlov V."/>
        </authorList>
    </citation>
    <scope>NUCLEOTIDE SEQUENCE [LARGE SCALE GENOMIC DNA]</scope>
    <source>
        <strain evidence="11 12">MD1</strain>
    </source>
</reference>
<keyword evidence="12" id="KW-1185">Reference proteome</keyword>
<gene>
    <name evidence="11" type="ORF">H0486_15210</name>
</gene>
<dbReference type="GO" id="GO:0005737">
    <property type="term" value="C:cytoplasm"/>
    <property type="evidence" value="ECO:0007669"/>
    <property type="project" value="UniProtKB-SubCell"/>
</dbReference>
<dbReference type="Pfam" id="PF00561">
    <property type="entry name" value="Abhydrolase_1"/>
    <property type="match status" value="1"/>
</dbReference>
<evidence type="ECO:0000313" key="11">
    <source>
        <dbReference type="EMBL" id="MBB2184227.1"/>
    </source>
</evidence>
<feature type="domain" description="AB hydrolase-1" evidence="10">
    <location>
        <begin position="39"/>
        <end position="303"/>
    </location>
</feature>
<evidence type="ECO:0000256" key="4">
    <source>
        <dbReference type="ARBA" id="ARBA00012568"/>
    </source>
</evidence>
<evidence type="ECO:0000256" key="6">
    <source>
        <dbReference type="ARBA" id="ARBA00022490"/>
    </source>
</evidence>
<organism evidence="11 12">
    <name type="scientific">Variimorphobacter saccharofermentans</name>
    <dbReference type="NCBI Taxonomy" id="2755051"/>
    <lineage>
        <taxon>Bacteria</taxon>
        <taxon>Bacillati</taxon>
        <taxon>Bacillota</taxon>
        <taxon>Clostridia</taxon>
        <taxon>Lachnospirales</taxon>
        <taxon>Lachnospiraceae</taxon>
        <taxon>Variimorphobacter</taxon>
    </lineage>
</organism>
<name>A0A839K4E9_9FIRM</name>
<evidence type="ECO:0000256" key="1">
    <source>
        <dbReference type="ARBA" id="ARBA00001585"/>
    </source>
</evidence>
<evidence type="ECO:0000256" key="9">
    <source>
        <dbReference type="ARBA" id="ARBA00029605"/>
    </source>
</evidence>
<dbReference type="SUPFAM" id="SSF53474">
    <property type="entry name" value="alpha/beta-Hydrolases"/>
    <property type="match status" value="1"/>
</dbReference>
<dbReference type="PRINTS" id="PR00793">
    <property type="entry name" value="PROAMNOPTASE"/>
</dbReference>
<dbReference type="Proteomes" id="UP000574276">
    <property type="component" value="Unassembled WGS sequence"/>
</dbReference>
<comment type="caution">
    <text evidence="11">The sequence shown here is derived from an EMBL/GenBank/DDBJ whole genome shotgun (WGS) entry which is preliminary data.</text>
</comment>
<comment type="subcellular location">
    <subcellularLocation>
        <location evidence="2">Cytoplasm</location>
    </subcellularLocation>
</comment>
<keyword evidence="5" id="KW-0031">Aminopeptidase</keyword>
<evidence type="ECO:0000313" key="12">
    <source>
        <dbReference type="Proteomes" id="UP000574276"/>
    </source>
</evidence>
<evidence type="ECO:0000256" key="5">
    <source>
        <dbReference type="ARBA" id="ARBA00022438"/>
    </source>
</evidence>
<dbReference type="InterPro" id="IPR000073">
    <property type="entry name" value="AB_hydrolase_1"/>
</dbReference>